<protein>
    <recommendedName>
        <fullName evidence="2">Transglutaminase-like domain-containing protein</fullName>
    </recommendedName>
</protein>
<dbReference type="InterPro" id="IPR038765">
    <property type="entry name" value="Papain-like_cys_pep_sf"/>
</dbReference>
<sequence length="737" mass="83788">MNSFTKNKDTSNKIWYNILRIFTSGGEIMSRKIRFISLLTLLICFLMGCSLFQKNGGGPGEQGSQFSESVRKLREKYSKNTPYDVQEKVIQIKENEPITFPTEVQKPNDFETLPHEGQTELISSFEIYGDSNLRAILGGDFKMNDKRQIVIEPAYHFSATRVEANGEHTEYGLAKQGESWGVFDTLYLLQRDDERTGKKLKKPKLWIVKIDKKGRDKLALKTKSSLLGDGRLQLEWTEVPGADSYSIIKREYVTMPGSDAKTGLYNYKEVDRVTSTVYRTDLPTHYDSRNGGRSGDDPILARQRLLQAYDQDYSKKTVEKKPYELLVVPLKDKEALGTISNPISSDSFAKLMPNQIDFRTFSDQVSALRQKGNIPEEAPLQMMDGQIQNFPIVYEKIEKEGRDVRCLVSIKGMPTVKTDFFIEQASVEEVQPVVDKHNEKVNKEESKSGVSEKYISVEQADLDLKGKTVVHDVSDIEERVAARSAAQEYFAKALLSDAEYVDYSEFPELSEGDVSELLHDVLEQNPVIQQGVVPAIDAKQHVVSFKYDADETAKYKKARKKVKEIVKDIIKDQMSDREKIEAINQYMIEHISYDKAAYQGFLNYKTSIENKESEEAISKAFKDMQDGIRKYESSFDITGPLFEGKGVCQAYAVTFQALAQEAGLETMYVSGNTDDFDPHAWNFAKVDGQWLALDVTWNDSDGDSAKKENEYLLLAMDNPLYAQSHYAFDRYEDAIKE</sequence>
<dbReference type="InterPro" id="IPR002931">
    <property type="entry name" value="Transglutaminase-like"/>
</dbReference>
<gene>
    <name evidence="3" type="ORF">HMPREF9384_0391</name>
</gene>
<dbReference type="PANTHER" id="PTHR46333">
    <property type="entry name" value="CYTOKINESIS PROTEIN 3"/>
    <property type="match status" value="1"/>
</dbReference>
<feature type="domain" description="Transglutaminase-like" evidence="2">
    <location>
        <begin position="640"/>
        <end position="697"/>
    </location>
</feature>
<keyword evidence="1" id="KW-0812">Transmembrane</keyword>
<dbReference type="Pfam" id="PF01841">
    <property type="entry name" value="Transglut_core"/>
    <property type="match status" value="1"/>
</dbReference>
<dbReference type="Proteomes" id="UP000004562">
    <property type="component" value="Unassembled WGS sequence"/>
</dbReference>
<proteinExistence type="predicted"/>
<dbReference type="AlphaFoldDB" id="F0IRC9"/>
<evidence type="ECO:0000259" key="2">
    <source>
        <dbReference type="SMART" id="SM00460"/>
    </source>
</evidence>
<dbReference type="HOGENOM" id="CLU_024059_0_0_9"/>
<dbReference type="SUPFAM" id="SSF54001">
    <property type="entry name" value="Cysteine proteinases"/>
    <property type="match status" value="1"/>
</dbReference>
<evidence type="ECO:0000313" key="3">
    <source>
        <dbReference type="EMBL" id="EGD39826.1"/>
    </source>
</evidence>
<dbReference type="Gene3D" id="3.10.620.30">
    <property type="match status" value="1"/>
</dbReference>
<comment type="caution">
    <text evidence="3">The sequence shown here is derived from an EMBL/GenBank/DDBJ whole genome shotgun (WGS) entry which is preliminary data.</text>
</comment>
<dbReference type="EMBL" id="AEXZ01000004">
    <property type="protein sequence ID" value="EGD39826.1"/>
    <property type="molecule type" value="Genomic_DNA"/>
</dbReference>
<dbReference type="PANTHER" id="PTHR46333:SF2">
    <property type="entry name" value="CYTOKINESIS PROTEIN 3"/>
    <property type="match status" value="1"/>
</dbReference>
<dbReference type="PATRIC" id="fig|888812.3.peg.382"/>
<accession>F0IRC9</accession>
<evidence type="ECO:0000256" key="1">
    <source>
        <dbReference type="SAM" id="Phobius"/>
    </source>
</evidence>
<evidence type="ECO:0000313" key="4">
    <source>
        <dbReference type="Proteomes" id="UP000004562"/>
    </source>
</evidence>
<dbReference type="SMART" id="SM00460">
    <property type="entry name" value="TGc"/>
    <property type="match status" value="1"/>
</dbReference>
<keyword evidence="1" id="KW-1133">Transmembrane helix</keyword>
<keyword evidence="1" id="KW-0472">Membrane</keyword>
<organism evidence="3 4">
    <name type="scientific">Streptococcus sanguinis SK160</name>
    <dbReference type="NCBI Taxonomy" id="888812"/>
    <lineage>
        <taxon>Bacteria</taxon>
        <taxon>Bacillati</taxon>
        <taxon>Bacillota</taxon>
        <taxon>Bacilli</taxon>
        <taxon>Lactobacillales</taxon>
        <taxon>Streptococcaceae</taxon>
        <taxon>Streptococcus</taxon>
    </lineage>
</organism>
<dbReference type="GO" id="GO:0005737">
    <property type="term" value="C:cytoplasm"/>
    <property type="evidence" value="ECO:0007669"/>
    <property type="project" value="TreeGrafter"/>
</dbReference>
<reference evidence="3 4" key="1">
    <citation type="submission" date="2011-02" db="EMBL/GenBank/DDBJ databases">
        <authorList>
            <person name="Muzny D."/>
            <person name="Qin X."/>
            <person name="Deng J."/>
            <person name="Jiang H."/>
            <person name="Liu Y."/>
            <person name="Qu J."/>
            <person name="Song X.-Z."/>
            <person name="Zhang L."/>
            <person name="Thornton R."/>
            <person name="Coyle M."/>
            <person name="Francisco L."/>
            <person name="Jackson L."/>
            <person name="Javaid M."/>
            <person name="Korchina V."/>
            <person name="Kovar C."/>
            <person name="Mata R."/>
            <person name="Mathew T."/>
            <person name="Ngo R."/>
            <person name="Nguyen L."/>
            <person name="Nguyen N."/>
            <person name="Okwuonu G."/>
            <person name="Ongeri F."/>
            <person name="Pham C."/>
            <person name="Simmons D."/>
            <person name="Wilczek-Boney K."/>
            <person name="Hale W."/>
            <person name="Jakkamsetti A."/>
            <person name="Pham P."/>
            <person name="Ruth R."/>
            <person name="San Lucas F."/>
            <person name="Warren J."/>
            <person name="Zhang J."/>
            <person name="Zhao Z."/>
            <person name="Zhou C."/>
            <person name="Zhu D."/>
            <person name="Lee S."/>
            <person name="Bess C."/>
            <person name="Blankenburg K."/>
            <person name="Forbes L."/>
            <person name="Fu Q."/>
            <person name="Gubbala S."/>
            <person name="Hirani K."/>
            <person name="Jayaseelan J.C."/>
            <person name="Lara F."/>
            <person name="Munidasa M."/>
            <person name="Palculict T."/>
            <person name="Patil S."/>
            <person name="Pu L.-L."/>
            <person name="Saada N."/>
            <person name="Tang L."/>
            <person name="Weissenberger G."/>
            <person name="Zhu Y."/>
            <person name="Hemphill L."/>
            <person name="Shang Y."/>
            <person name="Youmans B."/>
            <person name="Ayvaz T."/>
            <person name="Ross M."/>
            <person name="Santibanez J."/>
            <person name="Aqrawi P."/>
            <person name="Gross S."/>
            <person name="Joshi V."/>
            <person name="Fowler G."/>
            <person name="Nazareth L."/>
            <person name="Reid J."/>
            <person name="Worley K."/>
            <person name="Petrosino J."/>
            <person name="Highlander S."/>
            <person name="Gibbs R."/>
        </authorList>
    </citation>
    <scope>NUCLEOTIDE SEQUENCE [LARGE SCALE GENOMIC DNA]</scope>
    <source>
        <strain evidence="3 4">SK160</strain>
    </source>
</reference>
<feature type="transmembrane region" description="Helical" evidence="1">
    <location>
        <begin position="35"/>
        <end position="53"/>
    </location>
</feature>
<name>F0IRC9_STRSA</name>
<dbReference type="InterPro" id="IPR052557">
    <property type="entry name" value="CAP/Cytokinesis_protein"/>
</dbReference>